<evidence type="ECO:0000256" key="1">
    <source>
        <dbReference type="SAM" id="MobiDB-lite"/>
    </source>
</evidence>
<feature type="region of interest" description="Disordered" evidence="1">
    <location>
        <begin position="284"/>
        <end position="306"/>
    </location>
</feature>
<name>A0A2A4AJX5_9CORY</name>
<protein>
    <submittedName>
        <fullName evidence="2">Uncharacterized protein</fullName>
    </submittedName>
</protein>
<reference evidence="2 3" key="1">
    <citation type="submission" date="2017-09" db="EMBL/GenBank/DDBJ databases">
        <title>Draft Genome Sequence of Corynebacterium accolens AH4003.</title>
        <authorList>
            <person name="Chen Y."/>
            <person name="Oosthuysen W.F."/>
            <person name="Kelley S."/>
            <person name="Horswill A."/>
        </authorList>
    </citation>
    <scope>NUCLEOTIDE SEQUENCE [LARGE SCALE GENOMIC DNA]</scope>
    <source>
        <strain evidence="2 3">AH4003</strain>
    </source>
</reference>
<feature type="region of interest" description="Disordered" evidence="1">
    <location>
        <begin position="332"/>
        <end position="361"/>
    </location>
</feature>
<evidence type="ECO:0000313" key="2">
    <source>
        <dbReference type="EMBL" id="PCC83223.1"/>
    </source>
</evidence>
<dbReference type="EMBL" id="NWBP01000016">
    <property type="protein sequence ID" value="PCC83223.1"/>
    <property type="molecule type" value="Genomic_DNA"/>
</dbReference>
<dbReference type="Proteomes" id="UP000218690">
    <property type="component" value="Unassembled WGS sequence"/>
</dbReference>
<gene>
    <name evidence="2" type="ORF">COM45_05370</name>
</gene>
<dbReference type="AlphaFoldDB" id="A0A2A4AJX5"/>
<organism evidence="2 3">
    <name type="scientific">Corynebacterium accolens</name>
    <dbReference type="NCBI Taxonomy" id="38284"/>
    <lineage>
        <taxon>Bacteria</taxon>
        <taxon>Bacillati</taxon>
        <taxon>Actinomycetota</taxon>
        <taxon>Actinomycetes</taxon>
        <taxon>Mycobacteriales</taxon>
        <taxon>Corynebacteriaceae</taxon>
        <taxon>Corynebacterium</taxon>
    </lineage>
</organism>
<proteinExistence type="predicted"/>
<evidence type="ECO:0000313" key="3">
    <source>
        <dbReference type="Proteomes" id="UP000218690"/>
    </source>
</evidence>
<comment type="caution">
    <text evidence="2">The sequence shown here is derived from an EMBL/GenBank/DDBJ whole genome shotgun (WGS) entry which is preliminary data.</text>
</comment>
<accession>A0A2A4AJX5</accession>
<sequence>MSMYPLAKSYFGVTHVAVLEHVVHSVALSLPLLHKGPLALAVTLEPEAFSGGWRVRSEFGILGYLDAAETAEFPALQRVRASGFRVATDATVELVPEEATIDVAVNLGLAPWMVPVNEQPAGSVLLQGGLGLLIDTATGQLNESQLSRLNTQQIFVSLHLVEGDIVAATPGSVLGRVCTTQQQPHLGAILERGAAQDAAIAARAYCADGRIAVDVPEVGATEFFSPAVPALRVPPEAPAIPPAVEPVATQAWETGLEAADFHAGLPRGAKKIARLVTLAAQPAPEAVVKPEPADKPEPLAEPAPRSELASLVNHVPGQQALAWRQLPVAAAPGRFSSESARVRARRSERAASRQRGGHHRK</sequence>